<gene>
    <name evidence="2" type="ORF">LCGC14_0911770</name>
</gene>
<dbReference type="Gene3D" id="3.30.460.10">
    <property type="entry name" value="Beta Polymerase, domain 2"/>
    <property type="match status" value="1"/>
</dbReference>
<dbReference type="InterPro" id="IPR002934">
    <property type="entry name" value="Polymerase_NTP_transf_dom"/>
</dbReference>
<feature type="domain" description="Polymerase nucleotidyl transferase" evidence="1">
    <location>
        <begin position="32"/>
        <end position="73"/>
    </location>
</feature>
<dbReference type="AlphaFoldDB" id="A0A0F9RCE4"/>
<reference evidence="2" key="1">
    <citation type="journal article" date="2015" name="Nature">
        <title>Complex archaea that bridge the gap between prokaryotes and eukaryotes.</title>
        <authorList>
            <person name="Spang A."/>
            <person name="Saw J.H."/>
            <person name="Jorgensen S.L."/>
            <person name="Zaremba-Niedzwiedzka K."/>
            <person name="Martijn J."/>
            <person name="Lind A.E."/>
            <person name="van Eijk R."/>
            <person name="Schleper C."/>
            <person name="Guy L."/>
            <person name="Ettema T.J."/>
        </authorList>
    </citation>
    <scope>NUCLEOTIDE SEQUENCE</scope>
</reference>
<comment type="caution">
    <text evidence="2">The sequence shown here is derived from an EMBL/GenBank/DDBJ whole genome shotgun (WGS) entry which is preliminary data.</text>
</comment>
<proteinExistence type="predicted"/>
<dbReference type="InterPro" id="IPR043519">
    <property type="entry name" value="NT_sf"/>
</dbReference>
<dbReference type="Pfam" id="PF01909">
    <property type="entry name" value="NTP_transf_2"/>
    <property type="match status" value="1"/>
</dbReference>
<organism evidence="2">
    <name type="scientific">marine sediment metagenome</name>
    <dbReference type="NCBI Taxonomy" id="412755"/>
    <lineage>
        <taxon>unclassified sequences</taxon>
        <taxon>metagenomes</taxon>
        <taxon>ecological metagenomes</taxon>
    </lineage>
</organism>
<sequence length="251" mass="29290">MTKFTPKIERKDYWVRLLKKFIPEFLEEHPILKNFHENATVILHGSITLGFDDPFSDIDLWFLLPEKELVELERVTKSFFFDIEHDIKPGHLNAESIEDFSKRFHQLKNHNDQNDMDIVFQLRNAEIVIDKSGIGNELIKLACQPMRKEVSKIFFFYHYVEMRGEHRANDNPMERHDPVGVLLSLPKTLAHALRAAMVLDGKPYPYDKWLYYAASQTPTGKKLVPSVEKIINLIADDKLRFKGSESDHPIS</sequence>
<dbReference type="SUPFAM" id="SSF81301">
    <property type="entry name" value="Nucleotidyltransferase"/>
    <property type="match status" value="1"/>
</dbReference>
<name>A0A0F9RCE4_9ZZZZ</name>
<evidence type="ECO:0000313" key="2">
    <source>
        <dbReference type="EMBL" id="KKN22761.1"/>
    </source>
</evidence>
<protein>
    <recommendedName>
        <fullName evidence="1">Polymerase nucleotidyl transferase domain-containing protein</fullName>
    </recommendedName>
</protein>
<accession>A0A0F9RCE4</accession>
<dbReference type="EMBL" id="LAZR01003032">
    <property type="protein sequence ID" value="KKN22761.1"/>
    <property type="molecule type" value="Genomic_DNA"/>
</dbReference>
<dbReference type="GO" id="GO:0016779">
    <property type="term" value="F:nucleotidyltransferase activity"/>
    <property type="evidence" value="ECO:0007669"/>
    <property type="project" value="InterPro"/>
</dbReference>
<evidence type="ECO:0000259" key="1">
    <source>
        <dbReference type="Pfam" id="PF01909"/>
    </source>
</evidence>